<gene>
    <name evidence="10" type="ORF">TMPK1_17420</name>
</gene>
<feature type="domain" description="YknX-like C-terminal permuted SH3-like" evidence="9">
    <location>
        <begin position="300"/>
        <end position="368"/>
    </location>
</feature>
<dbReference type="Pfam" id="PF25876">
    <property type="entry name" value="HH_MFP_RND"/>
    <property type="match status" value="1"/>
</dbReference>
<comment type="caution">
    <text evidence="10">The sequence shown here is derived from an EMBL/GenBank/DDBJ whole genome shotgun (WGS) entry which is preliminary data.</text>
</comment>
<dbReference type="SUPFAM" id="SSF111369">
    <property type="entry name" value="HlyD-like secretion proteins"/>
    <property type="match status" value="1"/>
</dbReference>
<evidence type="ECO:0000256" key="1">
    <source>
        <dbReference type="ARBA" id="ARBA00004236"/>
    </source>
</evidence>
<evidence type="ECO:0000259" key="8">
    <source>
        <dbReference type="Pfam" id="PF25944"/>
    </source>
</evidence>
<evidence type="ECO:0000313" key="11">
    <source>
        <dbReference type="Proteomes" id="UP000681075"/>
    </source>
</evidence>
<dbReference type="InterPro" id="IPR006143">
    <property type="entry name" value="RND_pump_MFP"/>
</dbReference>
<evidence type="ECO:0000256" key="4">
    <source>
        <dbReference type="ARBA" id="ARBA00022519"/>
    </source>
</evidence>
<dbReference type="InterPro" id="IPR058625">
    <property type="entry name" value="MdtA-like_BSH"/>
</dbReference>
<proteinExistence type="inferred from homology"/>
<evidence type="ECO:0000256" key="3">
    <source>
        <dbReference type="ARBA" id="ARBA00022475"/>
    </source>
</evidence>
<dbReference type="InterPro" id="IPR058626">
    <property type="entry name" value="MdtA-like_b-barrel"/>
</dbReference>
<accession>A0A8S8XE45</accession>
<dbReference type="AlphaFoldDB" id="A0A8S8XE45"/>
<evidence type="ECO:0000313" key="10">
    <source>
        <dbReference type="EMBL" id="GIL39505.1"/>
    </source>
</evidence>
<name>A0A8S8XE45_9PROT</name>
<dbReference type="PANTHER" id="PTHR30469">
    <property type="entry name" value="MULTIDRUG RESISTANCE PROTEIN MDTA"/>
    <property type="match status" value="1"/>
</dbReference>
<evidence type="ECO:0000259" key="9">
    <source>
        <dbReference type="Pfam" id="PF25989"/>
    </source>
</evidence>
<feature type="domain" description="Multidrug resistance protein MdtA-like barrel-sandwich hybrid" evidence="7">
    <location>
        <begin position="66"/>
        <end position="208"/>
    </location>
</feature>
<dbReference type="Gene3D" id="1.10.287.470">
    <property type="entry name" value="Helix hairpin bin"/>
    <property type="match status" value="1"/>
</dbReference>
<keyword evidence="3" id="KW-1003">Cell membrane</keyword>
<dbReference type="Pfam" id="PF25944">
    <property type="entry name" value="Beta-barrel_RND"/>
    <property type="match status" value="1"/>
</dbReference>
<feature type="domain" description="Multidrug resistance protein MdtA-like beta-barrel" evidence="8">
    <location>
        <begin position="213"/>
        <end position="295"/>
    </location>
</feature>
<dbReference type="Gene3D" id="2.40.30.170">
    <property type="match status" value="1"/>
</dbReference>
<comment type="similarity">
    <text evidence="2">Belongs to the membrane fusion protein (MFP) (TC 8.A.1) family.</text>
</comment>
<dbReference type="Proteomes" id="UP000681075">
    <property type="component" value="Unassembled WGS sequence"/>
</dbReference>
<organism evidence="10 11">
    <name type="scientific">Roseiterribacter gracilis</name>
    <dbReference type="NCBI Taxonomy" id="2812848"/>
    <lineage>
        <taxon>Bacteria</taxon>
        <taxon>Pseudomonadati</taxon>
        <taxon>Pseudomonadota</taxon>
        <taxon>Alphaproteobacteria</taxon>
        <taxon>Rhodospirillales</taxon>
        <taxon>Roseiterribacteraceae</taxon>
        <taxon>Roseiterribacter</taxon>
    </lineage>
</organism>
<dbReference type="InterPro" id="IPR058624">
    <property type="entry name" value="MdtA-like_HH"/>
</dbReference>
<evidence type="ECO:0000259" key="7">
    <source>
        <dbReference type="Pfam" id="PF25917"/>
    </source>
</evidence>
<dbReference type="RefSeq" id="WP_420242608.1">
    <property type="nucleotide sequence ID" value="NZ_BOPV01000001.1"/>
</dbReference>
<keyword evidence="11" id="KW-1185">Reference proteome</keyword>
<reference evidence="10" key="1">
    <citation type="submission" date="2021-02" db="EMBL/GenBank/DDBJ databases">
        <title>Genome sequence of Rhodospirillales sp. strain TMPK1 isolated from soil.</title>
        <authorList>
            <person name="Nakai R."/>
            <person name="Kusada H."/>
            <person name="Tamaki H."/>
        </authorList>
    </citation>
    <scope>NUCLEOTIDE SEQUENCE</scope>
    <source>
        <strain evidence="10">TMPK1</strain>
    </source>
</reference>
<dbReference type="Gene3D" id="2.40.420.20">
    <property type="match status" value="1"/>
</dbReference>
<keyword evidence="4" id="KW-0997">Cell inner membrane</keyword>
<dbReference type="PANTHER" id="PTHR30469:SF36">
    <property type="entry name" value="BLL3903 PROTEIN"/>
    <property type="match status" value="1"/>
</dbReference>
<feature type="domain" description="Multidrug resistance protein MdtA-like alpha-helical hairpin" evidence="6">
    <location>
        <begin position="106"/>
        <end position="176"/>
    </location>
</feature>
<evidence type="ECO:0000256" key="5">
    <source>
        <dbReference type="ARBA" id="ARBA00023136"/>
    </source>
</evidence>
<dbReference type="EMBL" id="BOPV01000001">
    <property type="protein sequence ID" value="GIL39505.1"/>
    <property type="molecule type" value="Genomic_DNA"/>
</dbReference>
<dbReference type="Pfam" id="PF25989">
    <property type="entry name" value="YknX_C"/>
    <property type="match status" value="1"/>
</dbReference>
<comment type="subcellular location">
    <subcellularLocation>
        <location evidence="1">Cell membrane</location>
    </subcellularLocation>
</comment>
<protein>
    <submittedName>
        <fullName evidence="10">RND transporter</fullName>
    </submittedName>
</protein>
<dbReference type="Pfam" id="PF25917">
    <property type="entry name" value="BSH_RND"/>
    <property type="match status" value="1"/>
</dbReference>
<dbReference type="NCBIfam" id="TIGR01730">
    <property type="entry name" value="RND_mfp"/>
    <property type="match status" value="1"/>
</dbReference>
<sequence length="380" mass="40765">MRMNSRRFAVLGGLVLVAAVAWVAFGRGDGGVVARREASVPVRAAKAELRDVPLEVQTVGLVQARETVAVRPRVDGQIISVHFKDGDRVEADQKLFTLDPRSIKAQLAQAEAMLVKDRATLAQARADIQRYTELVASRAASQQKYEQAKAMVETTAASVQADEAQVENLRAQLSWTDIRAPIAGRVGTINLTLGAVVKTADATPLVTINAIQPVRVQLSLPQRWLVPLRKALQAGAVDVAAARQEAPDVTAVGRVEYVDNNIDAQTGAFVVKASFENNDETLWPGMFVNCRVKLSTEGGVVAVPSSAVRTNQGGTFVFVIRDDKTVKITPVKVGRVWNDYTVLESGISSGETVVTDGHLRLADGTKIEIRTGASPVAAVN</sequence>
<keyword evidence="5" id="KW-0472">Membrane</keyword>
<dbReference type="GO" id="GO:0015562">
    <property type="term" value="F:efflux transmembrane transporter activity"/>
    <property type="evidence" value="ECO:0007669"/>
    <property type="project" value="TreeGrafter"/>
</dbReference>
<evidence type="ECO:0000259" key="6">
    <source>
        <dbReference type="Pfam" id="PF25876"/>
    </source>
</evidence>
<dbReference type="Gene3D" id="2.40.50.100">
    <property type="match status" value="1"/>
</dbReference>
<evidence type="ECO:0000256" key="2">
    <source>
        <dbReference type="ARBA" id="ARBA00009477"/>
    </source>
</evidence>
<dbReference type="GO" id="GO:1990281">
    <property type="term" value="C:efflux pump complex"/>
    <property type="evidence" value="ECO:0007669"/>
    <property type="project" value="TreeGrafter"/>
</dbReference>
<dbReference type="InterPro" id="IPR058637">
    <property type="entry name" value="YknX-like_C"/>
</dbReference>